<feature type="non-terminal residue" evidence="1">
    <location>
        <position position="169"/>
    </location>
</feature>
<accession>A0A9W8MDE1</accession>
<comment type="caution">
    <text evidence="1">The sequence shown here is derived from an EMBL/GenBank/DDBJ whole genome shotgun (WGS) entry which is preliminary data.</text>
</comment>
<protein>
    <submittedName>
        <fullName evidence="1">Uncharacterized protein</fullName>
    </submittedName>
</protein>
<reference evidence="1" key="1">
    <citation type="submission" date="2022-06" db="EMBL/GenBank/DDBJ databases">
        <title>Genome Sequence of Candolleomyces eurysporus.</title>
        <authorList>
            <person name="Buettner E."/>
        </authorList>
    </citation>
    <scope>NUCLEOTIDE SEQUENCE</scope>
    <source>
        <strain evidence="1">VTCC 930004</strain>
    </source>
</reference>
<keyword evidence="2" id="KW-1185">Reference proteome</keyword>
<organism evidence="1 2">
    <name type="scientific">Candolleomyces eurysporus</name>
    <dbReference type="NCBI Taxonomy" id="2828524"/>
    <lineage>
        <taxon>Eukaryota</taxon>
        <taxon>Fungi</taxon>
        <taxon>Dikarya</taxon>
        <taxon>Basidiomycota</taxon>
        <taxon>Agaricomycotina</taxon>
        <taxon>Agaricomycetes</taxon>
        <taxon>Agaricomycetidae</taxon>
        <taxon>Agaricales</taxon>
        <taxon>Agaricineae</taxon>
        <taxon>Psathyrellaceae</taxon>
        <taxon>Candolleomyces</taxon>
    </lineage>
</organism>
<name>A0A9W8MDE1_9AGAR</name>
<dbReference type="OrthoDB" id="10293628at2759"/>
<sequence length="169" mass="18849">MSPQAAKWLIECSRALKGIALKLKGTAKSDASPKLDSLPFEIWLEIFLSDPDWFVPSKLGELRLVNKGLSTSIAPILFSKIYFKIPFFFSRPYRGYHQKLTDKLGVIVASRSDNVLQLARHVVIRVGISQRWGYASTDLSQDEGGHIETAAQNFATLLVSHGHHVTSIQ</sequence>
<dbReference type="EMBL" id="JANBPK010001196">
    <property type="protein sequence ID" value="KAJ2925043.1"/>
    <property type="molecule type" value="Genomic_DNA"/>
</dbReference>
<evidence type="ECO:0000313" key="2">
    <source>
        <dbReference type="Proteomes" id="UP001140091"/>
    </source>
</evidence>
<dbReference type="AlphaFoldDB" id="A0A9W8MDE1"/>
<proteinExistence type="predicted"/>
<gene>
    <name evidence="1" type="ORF">H1R20_g12019</name>
</gene>
<evidence type="ECO:0000313" key="1">
    <source>
        <dbReference type="EMBL" id="KAJ2925043.1"/>
    </source>
</evidence>
<dbReference type="Proteomes" id="UP001140091">
    <property type="component" value="Unassembled WGS sequence"/>
</dbReference>